<feature type="compositionally biased region" description="Pro residues" evidence="1">
    <location>
        <begin position="161"/>
        <end position="186"/>
    </location>
</feature>
<feature type="compositionally biased region" description="Pro residues" evidence="1">
    <location>
        <begin position="333"/>
        <end position="347"/>
    </location>
</feature>
<dbReference type="RefSeq" id="WP_172648932.1">
    <property type="nucleotide sequence ID" value="NZ_JAFICZ010000001.1"/>
</dbReference>
<evidence type="ECO:0000256" key="1">
    <source>
        <dbReference type="SAM" id="MobiDB-lite"/>
    </source>
</evidence>
<keyword evidence="2" id="KW-0472">Membrane</keyword>
<keyword evidence="2" id="KW-1133">Transmembrane helix</keyword>
<accession>A0A8I1Y449</accession>
<evidence type="ECO:0000313" key="4">
    <source>
        <dbReference type="Proteomes" id="UP000673383"/>
    </source>
</evidence>
<name>A0A8I1Y449_BRAEL</name>
<reference evidence="3" key="1">
    <citation type="submission" date="2021-02" db="EMBL/GenBank/DDBJ databases">
        <title>Genomic Encyclopedia of Type Strains, Phase IV (KMG-V): Genome sequencing to study the core and pangenomes of soil and plant-associated prokaryotes.</title>
        <authorList>
            <person name="Whitman W."/>
        </authorList>
    </citation>
    <scope>NUCLEOTIDE SEQUENCE</scope>
    <source>
        <strain evidence="3">USDA 406</strain>
    </source>
</reference>
<feature type="transmembrane region" description="Helical" evidence="2">
    <location>
        <begin position="6"/>
        <end position="36"/>
    </location>
</feature>
<feature type="compositionally biased region" description="Basic and acidic residues" evidence="1">
    <location>
        <begin position="229"/>
        <end position="242"/>
    </location>
</feature>
<keyword evidence="2" id="KW-0812">Transmembrane</keyword>
<dbReference type="EMBL" id="JAFICZ010000001">
    <property type="protein sequence ID" value="MBP1291566.1"/>
    <property type="molecule type" value="Genomic_DNA"/>
</dbReference>
<feature type="region of interest" description="Disordered" evidence="1">
    <location>
        <begin position="226"/>
        <end position="408"/>
    </location>
</feature>
<protein>
    <submittedName>
        <fullName evidence="3">Uncharacterized protein</fullName>
    </submittedName>
</protein>
<organism evidence="3 4">
    <name type="scientific">Bradyrhizobium elkanii</name>
    <dbReference type="NCBI Taxonomy" id="29448"/>
    <lineage>
        <taxon>Bacteria</taxon>
        <taxon>Pseudomonadati</taxon>
        <taxon>Pseudomonadota</taxon>
        <taxon>Alphaproteobacteria</taxon>
        <taxon>Hyphomicrobiales</taxon>
        <taxon>Nitrobacteraceae</taxon>
        <taxon>Bradyrhizobium</taxon>
    </lineage>
</organism>
<feature type="region of interest" description="Disordered" evidence="1">
    <location>
        <begin position="157"/>
        <end position="200"/>
    </location>
</feature>
<comment type="caution">
    <text evidence="3">The sequence shown here is derived from an EMBL/GenBank/DDBJ whole genome shotgun (WGS) entry which is preliminary data.</text>
</comment>
<dbReference type="AlphaFoldDB" id="A0A8I1Y449"/>
<feature type="region of interest" description="Disordered" evidence="1">
    <location>
        <begin position="50"/>
        <end position="95"/>
    </location>
</feature>
<sequence length="408" mass="42328">MRLTGWVLLLIGGLLCATISWAALGFLLMGVGLIALQVAERGRRPADAAVPAAASGFTPPHLSDGLQPPTLDPVAGQNSGPQRPPRRVAWPDKNNDAPYDREAWRRLVESDPDLAQIANVLADYGPQYVDELAGSYLAAPDKGRLAAIVDGIIARARDGQPVPPPPAPVEASRPPPLPPRPEPKPVIIPAAKPATSPSNRADALEASLLATVEEASARIAAERAGLFKPAKELNKEPGEATDSRPQAAGQREPLFGRAAREAKPAGGPPPVPVTPPPMPAAPPPMPADLEASLIAAVNEAAVRRADAKDTPKPALEPAPSPAKHEPEVRGVAPAPPPAPPAKTPPAKTPADHLDETLLAALAEISGQKIKGEPKPDAASKGPSGPPADDGLSDMIKKFAPDSNFLRKT</sequence>
<evidence type="ECO:0000256" key="2">
    <source>
        <dbReference type="SAM" id="Phobius"/>
    </source>
</evidence>
<gene>
    <name evidence="3" type="ORF">JOH49_001319</name>
</gene>
<evidence type="ECO:0000313" key="3">
    <source>
        <dbReference type="EMBL" id="MBP1291566.1"/>
    </source>
</evidence>
<proteinExistence type="predicted"/>
<dbReference type="Proteomes" id="UP000673383">
    <property type="component" value="Unassembled WGS sequence"/>
</dbReference>
<feature type="compositionally biased region" description="Pro residues" evidence="1">
    <location>
        <begin position="266"/>
        <end position="286"/>
    </location>
</feature>
<feature type="compositionally biased region" description="Basic and acidic residues" evidence="1">
    <location>
        <begin position="301"/>
        <end position="311"/>
    </location>
</feature>